<keyword evidence="5 6" id="KW-0342">GTP-binding</keyword>
<evidence type="ECO:0000256" key="5">
    <source>
        <dbReference type="ARBA" id="ARBA00023134"/>
    </source>
</evidence>
<dbReference type="GO" id="GO:0003924">
    <property type="term" value="F:GTPase activity"/>
    <property type="evidence" value="ECO:0007669"/>
    <property type="project" value="InterPro"/>
</dbReference>
<comment type="pathway">
    <text evidence="6">Sulfur metabolism; hydrogen sulfide biosynthesis; sulfite from sulfate: step 1/3.</text>
</comment>
<dbReference type="HAMAP" id="MF_00062">
    <property type="entry name" value="Sulf_adenylyltr_sub1"/>
    <property type="match status" value="1"/>
</dbReference>
<dbReference type="InterPro" id="IPR009001">
    <property type="entry name" value="Transl_elong_EF1A/Init_IF2_C"/>
</dbReference>
<feature type="domain" description="Tr-type G" evidence="7">
    <location>
        <begin position="19"/>
        <end position="243"/>
    </location>
</feature>
<dbReference type="CDD" id="cd03695">
    <property type="entry name" value="CysN_NodQ_II"/>
    <property type="match status" value="1"/>
</dbReference>
<keyword evidence="1 6" id="KW-0808">Transferase</keyword>
<dbReference type="EC" id="2.7.7.4" evidence="6"/>
<evidence type="ECO:0000313" key="8">
    <source>
        <dbReference type="EMBL" id="RZU42713.1"/>
    </source>
</evidence>
<dbReference type="Pfam" id="PF22594">
    <property type="entry name" value="GTP-eEF1A_C"/>
    <property type="match status" value="1"/>
</dbReference>
<proteinExistence type="inferred from homology"/>
<keyword evidence="4 6" id="KW-0067">ATP-binding</keyword>
<sequence length="548" mass="59369">MSAITTAGFEEFLEAHLGQEMLRFTTAGSVDDGKSTLIGRLLHDTKSVYEDQLAAVKKSRVNRAANGHVDLSLLTDGLKAEREQGITIDVAYRYFSTSRRKFIIADTPGHEQYTRNMATGASTADVAVVLIDAKAYLREGKLLPQSRRHTYIASLLGIPHVVAAVNKMDLVGYAEETFNAIRAEFVEFASQLGLKSVTVIPVSALEGDNVVAPSTAMRWYDGPTLLEFLETVPLAVGDNDGPLRFPVQLVQRPDANFRGFAGQVARGVLRAGDRVMALPSRRETAVRRIVTWDGDLPAVAYPQSVTVELEDEIDLSRGEMLVAAGTDGQQSLPQITRRLRAMVVWMHEEPLVVGRTYVAKHTTRTVRATVKAIRYRVDVGSLVHAEADHLAMNEIAEVELETNLPLFFDAYAESRTTGSMILIDGLTNATVGAAMIVGAAESEGEQDSRAALVLVAGRPEQAERVRDAMEARGQRAVVIDDVLIPDDALVAVVRALEIAGVTSITARELSAEALGNVVRATEKFAEGAVVVGEGLDEDEILRLAGVQV</sequence>
<dbReference type="InterPro" id="IPR031157">
    <property type="entry name" value="G_TR_CS"/>
</dbReference>
<dbReference type="GO" id="GO:0005525">
    <property type="term" value="F:GTP binding"/>
    <property type="evidence" value="ECO:0007669"/>
    <property type="project" value="UniProtKB-UniRule"/>
</dbReference>
<dbReference type="SUPFAM" id="SSF52540">
    <property type="entry name" value="P-loop containing nucleoside triphosphate hydrolases"/>
    <property type="match status" value="1"/>
</dbReference>
<name>A0A4Q7YZP6_9BACT</name>
<feature type="binding site" evidence="6">
    <location>
        <begin position="28"/>
        <end position="35"/>
    </location>
    <ligand>
        <name>GTP</name>
        <dbReference type="ChEBI" id="CHEBI:37565"/>
    </ligand>
</feature>
<dbReference type="CDD" id="cd04095">
    <property type="entry name" value="CysN_NoDQ_III"/>
    <property type="match status" value="1"/>
</dbReference>
<keyword evidence="3 6" id="KW-0547">Nucleotide-binding</keyword>
<keyword evidence="2 6" id="KW-0548">Nucleotidyltransferase</keyword>
<dbReference type="AlphaFoldDB" id="A0A4Q7YZP6"/>
<dbReference type="InterPro" id="IPR044139">
    <property type="entry name" value="CysN_NoDQ_III"/>
</dbReference>
<evidence type="ECO:0000256" key="6">
    <source>
        <dbReference type="HAMAP-Rule" id="MF_00062"/>
    </source>
</evidence>
<dbReference type="SUPFAM" id="SSF50465">
    <property type="entry name" value="EF-Tu/eEF-1alpha/eIF2-gamma C-terminal domain"/>
    <property type="match status" value="1"/>
</dbReference>
<dbReference type="UniPathway" id="UPA00140">
    <property type="reaction ID" value="UER00204"/>
</dbReference>
<evidence type="ECO:0000256" key="4">
    <source>
        <dbReference type="ARBA" id="ARBA00022840"/>
    </source>
</evidence>
<dbReference type="Gene3D" id="2.40.30.10">
    <property type="entry name" value="Translation factors"/>
    <property type="match status" value="2"/>
</dbReference>
<dbReference type="GO" id="GO:0000103">
    <property type="term" value="P:sulfate assimilation"/>
    <property type="evidence" value="ECO:0007669"/>
    <property type="project" value="UniProtKB-UniRule"/>
</dbReference>
<keyword evidence="9" id="KW-1185">Reference proteome</keyword>
<evidence type="ECO:0000256" key="1">
    <source>
        <dbReference type="ARBA" id="ARBA00022679"/>
    </source>
</evidence>
<comment type="subunit">
    <text evidence="6">Heterodimer composed of CysD, the smaller subunit, and CysN.</text>
</comment>
<gene>
    <name evidence="6" type="primary">cysN</name>
    <name evidence="8" type="ORF">BDD14_4306</name>
</gene>
<dbReference type="NCBIfam" id="TIGR02034">
    <property type="entry name" value="CysN"/>
    <property type="match status" value="1"/>
</dbReference>
<comment type="function">
    <text evidence="6">With CysD forms the ATP sulfurylase (ATPS) that catalyzes the adenylation of sulfate producing adenosine 5'-phosphosulfate (APS) and diphosphate, the first enzymatic step in sulfur assimilation pathway. APS synthesis involves the formation of a high-energy phosphoric-sulfuric acid anhydride bond driven by GTP hydrolysis by CysN coupled to ATP hydrolysis by CysD.</text>
</comment>
<feature type="binding site" evidence="6">
    <location>
        <begin position="166"/>
        <end position="169"/>
    </location>
    <ligand>
        <name>GTP</name>
        <dbReference type="ChEBI" id="CHEBI:37565"/>
    </ligand>
</feature>
<dbReference type="EMBL" id="SHKW01000001">
    <property type="protein sequence ID" value="RZU42713.1"/>
    <property type="molecule type" value="Genomic_DNA"/>
</dbReference>
<organism evidence="8 9">
    <name type="scientific">Edaphobacter modestus</name>
    <dbReference type="NCBI Taxonomy" id="388466"/>
    <lineage>
        <taxon>Bacteria</taxon>
        <taxon>Pseudomonadati</taxon>
        <taxon>Acidobacteriota</taxon>
        <taxon>Terriglobia</taxon>
        <taxon>Terriglobales</taxon>
        <taxon>Acidobacteriaceae</taxon>
        <taxon>Edaphobacter</taxon>
    </lineage>
</organism>
<dbReference type="FunFam" id="3.40.50.300:FF:000119">
    <property type="entry name" value="Sulfate adenylyltransferase subunit 1"/>
    <property type="match status" value="1"/>
</dbReference>
<feature type="binding site" evidence="6">
    <location>
        <begin position="106"/>
        <end position="110"/>
    </location>
    <ligand>
        <name>GTP</name>
        <dbReference type="ChEBI" id="CHEBI:37565"/>
    </ligand>
</feature>
<dbReference type="RefSeq" id="WP_130420716.1">
    <property type="nucleotide sequence ID" value="NZ_SHKW01000001.1"/>
</dbReference>
<dbReference type="InterPro" id="IPR011779">
    <property type="entry name" value="SO4_adenylTrfase_lsu"/>
</dbReference>
<dbReference type="PROSITE" id="PS51722">
    <property type="entry name" value="G_TR_2"/>
    <property type="match status" value="1"/>
</dbReference>
<dbReference type="SUPFAM" id="SSF50447">
    <property type="entry name" value="Translation proteins"/>
    <property type="match status" value="1"/>
</dbReference>
<reference evidence="8 9" key="1">
    <citation type="submission" date="2019-02" db="EMBL/GenBank/DDBJ databases">
        <title>Genomic Encyclopedia of Archaeal and Bacterial Type Strains, Phase II (KMG-II): from individual species to whole genera.</title>
        <authorList>
            <person name="Goeker M."/>
        </authorList>
    </citation>
    <scope>NUCLEOTIDE SEQUENCE [LARGE SCALE GENOMIC DNA]</scope>
    <source>
        <strain evidence="8 9">DSM 18101</strain>
    </source>
</reference>
<evidence type="ECO:0000256" key="2">
    <source>
        <dbReference type="ARBA" id="ARBA00022695"/>
    </source>
</evidence>
<protein>
    <recommendedName>
        <fullName evidence="6">Sulfate adenylyltransferase subunit 1</fullName>
        <ecNumber evidence="6">2.7.7.4</ecNumber>
    </recommendedName>
    <alternativeName>
        <fullName evidence="6">ATP-sulfurylase large subunit</fullName>
    </alternativeName>
    <alternativeName>
        <fullName evidence="6">Sulfate adenylate transferase</fullName>
        <shortName evidence="6">SAT</shortName>
    </alternativeName>
</protein>
<comment type="caution">
    <text evidence="8">The sequence shown here is derived from an EMBL/GenBank/DDBJ whole genome shotgun (WGS) entry which is preliminary data.</text>
</comment>
<evidence type="ECO:0000256" key="3">
    <source>
        <dbReference type="ARBA" id="ARBA00022741"/>
    </source>
</evidence>
<dbReference type="OrthoDB" id="9804504at2"/>
<dbReference type="GO" id="GO:0004781">
    <property type="term" value="F:sulfate adenylyltransferase (ATP) activity"/>
    <property type="evidence" value="ECO:0007669"/>
    <property type="project" value="UniProtKB-UniRule"/>
</dbReference>
<dbReference type="InterPro" id="IPR041757">
    <property type="entry name" value="CysN_GTP-bd"/>
</dbReference>
<dbReference type="PANTHER" id="PTHR23115">
    <property type="entry name" value="TRANSLATION FACTOR"/>
    <property type="match status" value="1"/>
</dbReference>
<comment type="catalytic activity">
    <reaction evidence="6">
        <text>sulfate + ATP + H(+) = adenosine 5'-phosphosulfate + diphosphate</text>
        <dbReference type="Rhea" id="RHEA:18133"/>
        <dbReference type="ChEBI" id="CHEBI:15378"/>
        <dbReference type="ChEBI" id="CHEBI:16189"/>
        <dbReference type="ChEBI" id="CHEBI:30616"/>
        <dbReference type="ChEBI" id="CHEBI:33019"/>
        <dbReference type="ChEBI" id="CHEBI:58243"/>
        <dbReference type="EC" id="2.7.7.4"/>
    </reaction>
</comment>
<dbReference type="Proteomes" id="UP000292958">
    <property type="component" value="Unassembled WGS sequence"/>
</dbReference>
<dbReference type="NCBIfam" id="NF003478">
    <property type="entry name" value="PRK05124.1"/>
    <property type="match status" value="1"/>
</dbReference>
<comment type="similarity">
    <text evidence="6">Belongs to the TRAFAC class translation factor GTPase superfamily. Classic translation factor GTPase family. CysN/NodQ subfamily.</text>
</comment>
<dbReference type="InterPro" id="IPR050100">
    <property type="entry name" value="TRAFAC_GTPase_members"/>
</dbReference>
<dbReference type="GO" id="GO:0070814">
    <property type="term" value="P:hydrogen sulfide biosynthetic process"/>
    <property type="evidence" value="ECO:0007669"/>
    <property type="project" value="UniProtKB-UniRule"/>
</dbReference>
<dbReference type="InterPro" id="IPR044138">
    <property type="entry name" value="CysN_II"/>
</dbReference>
<accession>A0A4Q7YZP6</accession>
<dbReference type="PROSITE" id="PS00301">
    <property type="entry name" value="G_TR_1"/>
    <property type="match status" value="1"/>
</dbReference>
<dbReference type="GO" id="GO:0005524">
    <property type="term" value="F:ATP binding"/>
    <property type="evidence" value="ECO:0007669"/>
    <property type="project" value="UniProtKB-KW"/>
</dbReference>
<dbReference type="InterPro" id="IPR054696">
    <property type="entry name" value="GTP-eEF1A_C"/>
</dbReference>
<dbReference type="Gene3D" id="3.40.50.300">
    <property type="entry name" value="P-loop containing nucleotide triphosphate hydrolases"/>
    <property type="match status" value="1"/>
</dbReference>
<dbReference type="Pfam" id="PF00009">
    <property type="entry name" value="GTP_EFTU"/>
    <property type="match status" value="1"/>
</dbReference>
<evidence type="ECO:0000259" key="7">
    <source>
        <dbReference type="PROSITE" id="PS51722"/>
    </source>
</evidence>
<dbReference type="CDD" id="cd04166">
    <property type="entry name" value="CysN_ATPS"/>
    <property type="match status" value="1"/>
</dbReference>
<dbReference type="InterPro" id="IPR009000">
    <property type="entry name" value="Transl_B-barrel_sf"/>
</dbReference>
<dbReference type="InterPro" id="IPR027417">
    <property type="entry name" value="P-loop_NTPase"/>
</dbReference>
<dbReference type="PRINTS" id="PR00315">
    <property type="entry name" value="ELONGATNFCT"/>
</dbReference>
<evidence type="ECO:0000313" key="9">
    <source>
        <dbReference type="Proteomes" id="UP000292958"/>
    </source>
</evidence>
<dbReference type="InterPro" id="IPR000795">
    <property type="entry name" value="T_Tr_GTP-bd_dom"/>
</dbReference>